<dbReference type="PANTHER" id="PTHR22946">
    <property type="entry name" value="DIENELACTONE HYDROLASE DOMAIN-CONTAINING PROTEIN-RELATED"/>
    <property type="match status" value="1"/>
</dbReference>
<keyword evidence="4" id="KW-0067">ATP-binding</keyword>
<dbReference type="Proteomes" id="UP000614410">
    <property type="component" value="Unassembled WGS sequence"/>
</dbReference>
<evidence type="ECO:0000256" key="1">
    <source>
        <dbReference type="ARBA" id="ARBA00022801"/>
    </source>
</evidence>
<gene>
    <name evidence="4" type="ORF">JF887_02150</name>
</gene>
<dbReference type="AlphaFoldDB" id="A0A934KD81"/>
<dbReference type="InterPro" id="IPR029058">
    <property type="entry name" value="AB_hydrolase_fold"/>
</dbReference>
<feature type="domain" description="Xaa-Pro dipeptidyl-peptidase C-terminal" evidence="3">
    <location>
        <begin position="349"/>
        <end position="591"/>
    </location>
</feature>
<evidence type="ECO:0000256" key="2">
    <source>
        <dbReference type="SAM" id="MobiDB-lite"/>
    </source>
</evidence>
<evidence type="ECO:0000313" key="5">
    <source>
        <dbReference type="Proteomes" id="UP000614410"/>
    </source>
</evidence>
<organism evidence="4 5">
    <name type="scientific">Candidatus Amunia macphersoniae</name>
    <dbReference type="NCBI Taxonomy" id="3127014"/>
    <lineage>
        <taxon>Bacteria</taxon>
        <taxon>Bacillati</taxon>
        <taxon>Candidatus Dormiibacterota</taxon>
        <taxon>Candidatus Dormibacteria</taxon>
        <taxon>Candidatus Aeolococcales</taxon>
        <taxon>Candidatus Aeolococcaceae</taxon>
        <taxon>Candidatus Amunia</taxon>
    </lineage>
</organism>
<dbReference type="SMART" id="SM00939">
    <property type="entry name" value="PepX_C"/>
    <property type="match status" value="1"/>
</dbReference>
<proteinExistence type="predicted"/>
<reference evidence="4 5" key="1">
    <citation type="submission" date="2020-10" db="EMBL/GenBank/DDBJ databases">
        <title>Ca. Dormibacterota MAGs.</title>
        <authorList>
            <person name="Montgomery K."/>
        </authorList>
    </citation>
    <scope>NUCLEOTIDE SEQUENCE [LARGE SCALE GENOMIC DNA]</scope>
    <source>
        <strain evidence="4">Mitchell_Peninsula_5</strain>
    </source>
</reference>
<keyword evidence="1" id="KW-0378">Hydrolase</keyword>
<comment type="caution">
    <text evidence="4">The sequence shown here is derived from an EMBL/GenBank/DDBJ whole genome shotgun (WGS) entry which is preliminary data.</text>
</comment>
<dbReference type="Gene3D" id="2.60.120.260">
    <property type="entry name" value="Galactose-binding domain-like"/>
    <property type="match status" value="1"/>
</dbReference>
<dbReference type="Gene3D" id="3.40.50.1820">
    <property type="entry name" value="alpha/beta hydrolase"/>
    <property type="match status" value="2"/>
</dbReference>
<protein>
    <submittedName>
        <fullName evidence="4">ABC transporter ATP-binding protein</fullName>
    </submittedName>
</protein>
<dbReference type="InterPro" id="IPR000383">
    <property type="entry name" value="Xaa-Pro-like_dom"/>
</dbReference>
<feature type="region of interest" description="Disordered" evidence="2">
    <location>
        <begin position="1"/>
        <end position="30"/>
    </location>
</feature>
<dbReference type="Pfam" id="PF02129">
    <property type="entry name" value="Peptidase_S15"/>
    <property type="match status" value="1"/>
</dbReference>
<keyword evidence="4" id="KW-0547">Nucleotide-binding</keyword>
<accession>A0A934KD81</accession>
<dbReference type="SUPFAM" id="SSF53474">
    <property type="entry name" value="alpha/beta-Hydrolases"/>
    <property type="match status" value="1"/>
</dbReference>
<dbReference type="SUPFAM" id="SSF49785">
    <property type="entry name" value="Galactose-binding domain-like"/>
    <property type="match status" value="1"/>
</dbReference>
<dbReference type="InterPro" id="IPR013736">
    <property type="entry name" value="Xaa-Pro_dipept_C"/>
</dbReference>
<name>A0A934KD81_9BACT</name>
<dbReference type="GO" id="GO:0005524">
    <property type="term" value="F:ATP binding"/>
    <property type="evidence" value="ECO:0007669"/>
    <property type="project" value="UniProtKB-KW"/>
</dbReference>
<dbReference type="InterPro" id="IPR008979">
    <property type="entry name" value="Galactose-bd-like_sf"/>
</dbReference>
<dbReference type="InterPro" id="IPR050261">
    <property type="entry name" value="FrsA_esterase"/>
</dbReference>
<dbReference type="Pfam" id="PF08530">
    <property type="entry name" value="PepX_C"/>
    <property type="match status" value="1"/>
</dbReference>
<evidence type="ECO:0000259" key="3">
    <source>
        <dbReference type="SMART" id="SM00939"/>
    </source>
</evidence>
<dbReference type="EMBL" id="JAEKNN010000009">
    <property type="protein sequence ID" value="MBJ7608219.1"/>
    <property type="molecule type" value="Genomic_DNA"/>
</dbReference>
<sequence length="628" mass="65079">MSTGLSGLSPSVAHAAPTSCDNKAKSSGGTGCKLTSDKFLQVTVGPSSSQEHCNVSYDLYEPVPAPANSSPVILTTNGFGGSKADQAGLAFYFAPQGYVVLSYSGLGFGQSTGCKISLDDPDYDGKAASQIIDFLATLPEVKKDSAGPLVGMIGGSYGGAIQYATASRDARVRTIIPIITWNDLGYSLGPNNTSPSLLFTDSPPGVLKYQWTELFFADGIATPTQQPPTIPPPNPPPCENFLLAVCQAEAESFAAGYPPPKTLALLRHASMVGYGSAGQVHIPTMFLQGEADTLFNLDEAVANYNLIKATGAPVKLVFQSWGHSHSAPRPGEFAARGDPSGLYETGLIQNWFDRYLKGDTSVNTGANVEYYRDYADNNSGTPASIAAAYGKADSYPIGSPLTLYPSADGTLQTSASTIAAGTPSLVNPAGGQPASYSETSAVQDQSPFSLVPPTDPAGESVSFTTAPLTAATAEAGIPTLKLTVNAPLATSTDPSLQPVLFTKIYDVAPDGSVTLPERLVSPTRLSAGVSTVTLTLPGIVHQFAPGHRIRVTVASTDNAYIGSRSPGLITFPITPASPDVLTLPVDGSAVPPVNAPEAPGALLLLLPAGALVAFMGQRRRRHSAGRAL</sequence>
<dbReference type="GO" id="GO:0008239">
    <property type="term" value="F:dipeptidyl-peptidase activity"/>
    <property type="evidence" value="ECO:0007669"/>
    <property type="project" value="InterPro"/>
</dbReference>
<evidence type="ECO:0000313" key="4">
    <source>
        <dbReference type="EMBL" id="MBJ7608219.1"/>
    </source>
</evidence>